<feature type="compositionally biased region" description="Basic and acidic residues" evidence="1">
    <location>
        <begin position="1"/>
        <end position="17"/>
    </location>
</feature>
<dbReference type="RefSeq" id="XP_033519486.1">
    <property type="nucleotide sequence ID" value="XM_033671839.1"/>
</dbReference>
<proteinExistence type="predicted"/>
<evidence type="ECO:0000256" key="1">
    <source>
        <dbReference type="SAM" id="MobiDB-lite"/>
    </source>
</evidence>
<reference evidence="2" key="1">
    <citation type="journal article" date="2020" name="Stud. Mycol.">
        <title>101 Dothideomycetes genomes: a test case for predicting lifestyles and emergence of pathogens.</title>
        <authorList>
            <person name="Haridas S."/>
            <person name="Albert R."/>
            <person name="Binder M."/>
            <person name="Bloem J."/>
            <person name="Labutti K."/>
            <person name="Salamov A."/>
            <person name="Andreopoulos B."/>
            <person name="Baker S."/>
            <person name="Barry K."/>
            <person name="Bills G."/>
            <person name="Bluhm B."/>
            <person name="Cannon C."/>
            <person name="Castanera R."/>
            <person name="Culley D."/>
            <person name="Daum C."/>
            <person name="Ezra D."/>
            <person name="Gonzalez J."/>
            <person name="Henrissat B."/>
            <person name="Kuo A."/>
            <person name="Liang C."/>
            <person name="Lipzen A."/>
            <person name="Lutzoni F."/>
            <person name="Magnuson J."/>
            <person name="Mondo S."/>
            <person name="Nolan M."/>
            <person name="Ohm R."/>
            <person name="Pangilinan J."/>
            <person name="Park H.-J."/>
            <person name="Ramirez L."/>
            <person name="Alfaro M."/>
            <person name="Sun H."/>
            <person name="Tritt A."/>
            <person name="Yoshinaga Y."/>
            <person name="Zwiers L.-H."/>
            <person name="Turgeon B."/>
            <person name="Goodwin S."/>
            <person name="Spatafora J."/>
            <person name="Crous P."/>
            <person name="Grigoriev I."/>
        </authorList>
    </citation>
    <scope>NUCLEOTIDE SEQUENCE</scope>
    <source>
        <strain evidence="2">CBS 119687</strain>
    </source>
</reference>
<dbReference type="PANTHER" id="PTHR42070:SF1">
    <property type="entry name" value="FILAMENT ASSOCIATED PROTEIN, PUTATIVE (AFU_ORTHOLOGUE AFUA_8G06630)-RELATED"/>
    <property type="match status" value="1"/>
</dbReference>
<organism evidence="2 3">
    <name type="scientific">Dothidotthia symphoricarpi CBS 119687</name>
    <dbReference type="NCBI Taxonomy" id="1392245"/>
    <lineage>
        <taxon>Eukaryota</taxon>
        <taxon>Fungi</taxon>
        <taxon>Dikarya</taxon>
        <taxon>Ascomycota</taxon>
        <taxon>Pezizomycotina</taxon>
        <taxon>Dothideomycetes</taxon>
        <taxon>Pleosporomycetidae</taxon>
        <taxon>Pleosporales</taxon>
        <taxon>Dothidotthiaceae</taxon>
        <taxon>Dothidotthia</taxon>
    </lineage>
</organism>
<dbReference type="EMBL" id="ML977517">
    <property type="protein sequence ID" value="KAF2125093.1"/>
    <property type="molecule type" value="Genomic_DNA"/>
</dbReference>
<dbReference type="OrthoDB" id="4505928at2759"/>
<accession>A0A6A6A1P1</accession>
<feature type="region of interest" description="Disordered" evidence="1">
    <location>
        <begin position="104"/>
        <end position="174"/>
    </location>
</feature>
<dbReference type="PANTHER" id="PTHR42070">
    <property type="entry name" value="FILAMENT ASSOCIATED PROTEIN, PUTATIVE (AFU_ORTHOLOGUE AFUA_8G06630)-RELATED"/>
    <property type="match status" value="1"/>
</dbReference>
<evidence type="ECO:0008006" key="4">
    <source>
        <dbReference type="Google" id="ProtNLM"/>
    </source>
</evidence>
<evidence type="ECO:0000313" key="2">
    <source>
        <dbReference type="EMBL" id="KAF2125093.1"/>
    </source>
</evidence>
<dbReference type="Proteomes" id="UP000799771">
    <property type="component" value="Unassembled WGS sequence"/>
</dbReference>
<dbReference type="AlphaFoldDB" id="A0A6A6A1P1"/>
<feature type="region of interest" description="Disordered" evidence="1">
    <location>
        <begin position="1"/>
        <end position="24"/>
    </location>
</feature>
<feature type="compositionally biased region" description="Low complexity" evidence="1">
    <location>
        <begin position="118"/>
        <end position="134"/>
    </location>
</feature>
<feature type="compositionally biased region" description="Polar residues" evidence="1">
    <location>
        <begin position="157"/>
        <end position="170"/>
    </location>
</feature>
<protein>
    <recommendedName>
        <fullName evidence="4">BZIP domain-containing protein</fullName>
    </recommendedName>
</protein>
<dbReference type="GeneID" id="54412271"/>
<keyword evidence="3" id="KW-1185">Reference proteome</keyword>
<feature type="compositionally biased region" description="Polar residues" evidence="1">
    <location>
        <begin position="135"/>
        <end position="149"/>
    </location>
</feature>
<sequence>MSKNSKDDLTRIRDNQRRSRTRRKELVQDLQARVHAFEARGVAATQEMQRAARKVAVENGRLRELLARRGVGRGEVEGYLRGCEGVGEGGEGGKGRVLGDEGRAEEMASPGDGHVYLHQHPQPQQPDDTLDPQLSQYVQETQSSNTAETSGPPYTDAQPTTSIPPLTPTDTVDDLGCPNTADCFCPPSLPPTNQPLSSAALEISCETAATIIAQMRGDGDRESARAALGCGRGEVCSVKNSVIMQIMDEG</sequence>
<dbReference type="CDD" id="cd14688">
    <property type="entry name" value="bZIP_YAP"/>
    <property type="match status" value="1"/>
</dbReference>
<name>A0A6A6A1P1_9PLEO</name>
<evidence type="ECO:0000313" key="3">
    <source>
        <dbReference type="Proteomes" id="UP000799771"/>
    </source>
</evidence>
<gene>
    <name evidence="2" type="ORF">P153DRAFT_400586</name>
</gene>